<accession>A0ABD5VA55</accession>
<keyword evidence="1" id="KW-0472">Membrane</keyword>
<dbReference type="Proteomes" id="UP001596395">
    <property type="component" value="Unassembled WGS sequence"/>
</dbReference>
<evidence type="ECO:0000313" key="3">
    <source>
        <dbReference type="Proteomes" id="UP001596395"/>
    </source>
</evidence>
<dbReference type="InterPro" id="IPR043941">
    <property type="entry name" value="EMC6-arch"/>
</dbReference>
<dbReference type="RefSeq" id="WP_336348525.1">
    <property type="nucleotide sequence ID" value="NZ_JAZAQL010000001.1"/>
</dbReference>
<dbReference type="Pfam" id="PF19094">
    <property type="entry name" value="EMC6_arch"/>
    <property type="match status" value="1"/>
</dbReference>
<dbReference type="AlphaFoldDB" id="A0ABD5VA55"/>
<organism evidence="2 3">
    <name type="scientific">Halorubellus litoreus</name>
    <dbReference type="NCBI Taxonomy" id="755308"/>
    <lineage>
        <taxon>Archaea</taxon>
        <taxon>Methanobacteriati</taxon>
        <taxon>Methanobacteriota</taxon>
        <taxon>Stenosarchaea group</taxon>
        <taxon>Halobacteria</taxon>
        <taxon>Halobacteriales</taxon>
        <taxon>Halorubellaceae</taxon>
        <taxon>Halorubellus</taxon>
    </lineage>
</organism>
<comment type="caution">
    <text evidence="2">The sequence shown here is derived from an EMBL/GenBank/DDBJ whole genome shotgun (WGS) entry which is preliminary data.</text>
</comment>
<feature type="transmembrane region" description="Helical" evidence="1">
    <location>
        <begin position="12"/>
        <end position="37"/>
    </location>
</feature>
<evidence type="ECO:0000256" key="1">
    <source>
        <dbReference type="SAM" id="Phobius"/>
    </source>
</evidence>
<feature type="transmembrane region" description="Helical" evidence="1">
    <location>
        <begin position="81"/>
        <end position="99"/>
    </location>
</feature>
<dbReference type="EMBL" id="JBHSXN010000001">
    <property type="protein sequence ID" value="MFC6951493.1"/>
    <property type="molecule type" value="Genomic_DNA"/>
</dbReference>
<reference evidence="2 3" key="1">
    <citation type="journal article" date="2019" name="Int. J. Syst. Evol. Microbiol.">
        <title>The Global Catalogue of Microorganisms (GCM) 10K type strain sequencing project: providing services to taxonomists for standard genome sequencing and annotation.</title>
        <authorList>
            <consortium name="The Broad Institute Genomics Platform"/>
            <consortium name="The Broad Institute Genome Sequencing Center for Infectious Disease"/>
            <person name="Wu L."/>
            <person name="Ma J."/>
        </authorList>
    </citation>
    <scope>NUCLEOTIDE SEQUENCE [LARGE SCALE GENOMIC DNA]</scope>
    <source>
        <strain evidence="2 3">GX26</strain>
    </source>
</reference>
<feature type="transmembrane region" description="Helical" evidence="1">
    <location>
        <begin position="49"/>
        <end position="69"/>
    </location>
</feature>
<keyword evidence="3" id="KW-1185">Reference proteome</keyword>
<proteinExistence type="predicted"/>
<sequence length="127" mass="13341">MATETQSQRQAHVLAVTRTGIAAGLGVAAAFGSWFLTQDMTAAAASKDQTAQLIVLAAVVVQPLLQQAMGIYKDDFGAKDFLFILLITFSMWFVTWTVILTSDAHAAAAANEALASGAKHALPGLFS</sequence>
<name>A0ABD5VA55_9EURY</name>
<evidence type="ECO:0000313" key="2">
    <source>
        <dbReference type="EMBL" id="MFC6951493.1"/>
    </source>
</evidence>
<protein>
    <recommendedName>
        <fullName evidence="4">MFS transporter</fullName>
    </recommendedName>
</protein>
<evidence type="ECO:0008006" key="4">
    <source>
        <dbReference type="Google" id="ProtNLM"/>
    </source>
</evidence>
<keyword evidence="1" id="KW-0812">Transmembrane</keyword>
<keyword evidence="1" id="KW-1133">Transmembrane helix</keyword>
<gene>
    <name evidence="2" type="ORF">ACFQGB_01335</name>
</gene>